<accession>A0A1I5DJL8</accession>
<protein>
    <submittedName>
        <fullName evidence="1">WG containing repeat-containing protein</fullName>
    </submittedName>
</protein>
<evidence type="ECO:0000313" key="2">
    <source>
        <dbReference type="Proteomes" id="UP000198705"/>
    </source>
</evidence>
<dbReference type="Pfam" id="PF14903">
    <property type="entry name" value="WG_beta_rep"/>
    <property type="match status" value="2"/>
</dbReference>
<dbReference type="PANTHER" id="PTHR37841">
    <property type="entry name" value="GLR2918 PROTEIN"/>
    <property type="match status" value="1"/>
</dbReference>
<evidence type="ECO:0000313" key="1">
    <source>
        <dbReference type="EMBL" id="SFN99422.1"/>
    </source>
</evidence>
<dbReference type="AlphaFoldDB" id="A0A1I5DJL8"/>
<sequence length="234" mass="27421">MNWQEIKVSADNTHFLFDGEPIFGKQFIEVLKFHSPALAPVLDISGAYHIDINGNELYKNRYSRTFGFYCNRASVIKNNRWFHINEKGDRVYSVYYLWTGNYQENVCTVRNDSNQYFHIDLNGNRIYADSYVYAGDYKDGIACVKSQDGFYRHIDLNGKFINNKSFVDLGIFHKNFAIAKDKNGWFHIDKSGNELYNKRYLTVEPFYNGFALVTEFDNKKIIIDENGKTEIEIR</sequence>
<organism evidence="1 2">
    <name type="scientific">Bizionia echini</name>
    <dbReference type="NCBI Taxonomy" id="649333"/>
    <lineage>
        <taxon>Bacteria</taxon>
        <taxon>Pseudomonadati</taxon>
        <taxon>Bacteroidota</taxon>
        <taxon>Flavobacteriia</taxon>
        <taxon>Flavobacteriales</taxon>
        <taxon>Flavobacteriaceae</taxon>
        <taxon>Bizionia</taxon>
    </lineage>
</organism>
<dbReference type="Proteomes" id="UP000198705">
    <property type="component" value="Unassembled WGS sequence"/>
</dbReference>
<dbReference type="PANTHER" id="PTHR37841:SF1">
    <property type="entry name" value="DUF3298 DOMAIN-CONTAINING PROTEIN"/>
    <property type="match status" value="1"/>
</dbReference>
<dbReference type="OrthoDB" id="623514at2"/>
<dbReference type="RefSeq" id="WP_092209924.1">
    <property type="nucleotide sequence ID" value="NZ_FOVN01000008.1"/>
</dbReference>
<proteinExistence type="predicted"/>
<dbReference type="EMBL" id="FOVN01000008">
    <property type="protein sequence ID" value="SFN99422.1"/>
    <property type="molecule type" value="Genomic_DNA"/>
</dbReference>
<keyword evidence="2" id="KW-1185">Reference proteome</keyword>
<dbReference type="STRING" id="649333.SAMN04487989_10873"/>
<dbReference type="InterPro" id="IPR032774">
    <property type="entry name" value="WG_beta_rep"/>
</dbReference>
<name>A0A1I5DJL8_9FLAO</name>
<gene>
    <name evidence="1" type="ORF">SAMN04487989_10873</name>
</gene>
<reference evidence="2" key="1">
    <citation type="submission" date="2016-10" db="EMBL/GenBank/DDBJ databases">
        <authorList>
            <person name="Varghese N."/>
            <person name="Submissions S."/>
        </authorList>
    </citation>
    <scope>NUCLEOTIDE SEQUENCE [LARGE SCALE GENOMIC DNA]</scope>
    <source>
        <strain evidence="2">DSM 23925</strain>
    </source>
</reference>